<name>A0A1Y2G291_9BASI</name>
<gene>
    <name evidence="4" type="ORF">BCR35DRAFT_68574</name>
</gene>
<evidence type="ECO:0000313" key="5">
    <source>
        <dbReference type="Proteomes" id="UP000193467"/>
    </source>
</evidence>
<proteinExistence type="predicted"/>
<dbReference type="AlphaFoldDB" id="A0A1Y2G291"/>
<keyword evidence="5" id="KW-1185">Reference proteome</keyword>
<feature type="chain" id="PRO_5013277029" evidence="3">
    <location>
        <begin position="22"/>
        <end position="292"/>
    </location>
</feature>
<accession>A0A1Y2G291</accession>
<feature type="signal peptide" evidence="3">
    <location>
        <begin position="1"/>
        <end position="21"/>
    </location>
</feature>
<keyword evidence="3" id="KW-0732">Signal</keyword>
<dbReference type="EMBL" id="MCGR01000002">
    <property type="protein sequence ID" value="ORY91507.1"/>
    <property type="molecule type" value="Genomic_DNA"/>
</dbReference>
<comment type="caution">
    <text evidence="4">The sequence shown here is derived from an EMBL/GenBank/DDBJ whole genome shotgun (WGS) entry which is preliminary data.</text>
</comment>
<keyword evidence="2" id="KW-0472">Membrane</keyword>
<protein>
    <submittedName>
        <fullName evidence="4">Uncharacterized protein</fullName>
    </submittedName>
</protein>
<evidence type="ECO:0000256" key="1">
    <source>
        <dbReference type="SAM" id="MobiDB-lite"/>
    </source>
</evidence>
<evidence type="ECO:0000256" key="3">
    <source>
        <dbReference type="SAM" id="SignalP"/>
    </source>
</evidence>
<sequence>MRTSATLLPFAAVALVSVVAAHEVDHQHQARHLQLAATANNGLRLEKLVRRQSLVDSALSIADPTADTAASSAEDNDSGGSGINKPTLIVIIVVASSIALVAAIWTIIRKTAFSPSRRFEAKLAPIDLVTGRRDRDSFDGGADAILAHGRSGSVMSGQMSERYGPNAGYAASLGRSDSGKGSLRTTGGSIRGGREGAYPGSIPYNPQPTAYSGPAYYQQPYHGQQQHFGSAQPGYPSEQAFGYSNLQRGASSRTDLSRGGSARQPATPAGAYDYAAQQRQLAQSRSQSRGPY</sequence>
<reference evidence="4 5" key="1">
    <citation type="submission" date="2016-07" db="EMBL/GenBank/DDBJ databases">
        <title>Pervasive Adenine N6-methylation of Active Genes in Fungi.</title>
        <authorList>
            <consortium name="DOE Joint Genome Institute"/>
            <person name="Mondo S.J."/>
            <person name="Dannebaum R.O."/>
            <person name="Kuo R.C."/>
            <person name="Labutti K."/>
            <person name="Haridas S."/>
            <person name="Kuo A."/>
            <person name="Salamov A."/>
            <person name="Ahrendt S.R."/>
            <person name="Lipzen A."/>
            <person name="Sullivan W."/>
            <person name="Andreopoulos W.B."/>
            <person name="Clum A."/>
            <person name="Lindquist E."/>
            <person name="Daum C."/>
            <person name="Ramamoorthy G.K."/>
            <person name="Gryganskyi A."/>
            <person name="Culley D."/>
            <person name="Magnuson J.K."/>
            <person name="James T.Y."/>
            <person name="O'Malley M.A."/>
            <person name="Stajich J.E."/>
            <person name="Spatafora J.W."/>
            <person name="Visel A."/>
            <person name="Grigoriev I.V."/>
        </authorList>
    </citation>
    <scope>NUCLEOTIDE SEQUENCE [LARGE SCALE GENOMIC DNA]</scope>
    <source>
        <strain evidence="4 5">62-1032</strain>
    </source>
</reference>
<feature type="transmembrane region" description="Helical" evidence="2">
    <location>
        <begin position="88"/>
        <end position="108"/>
    </location>
</feature>
<feature type="region of interest" description="Disordered" evidence="1">
    <location>
        <begin position="248"/>
        <end position="272"/>
    </location>
</feature>
<feature type="region of interest" description="Disordered" evidence="1">
    <location>
        <begin position="168"/>
        <end position="217"/>
    </location>
</feature>
<dbReference type="InParanoid" id="A0A1Y2G291"/>
<organism evidence="4 5">
    <name type="scientific">Leucosporidium creatinivorum</name>
    <dbReference type="NCBI Taxonomy" id="106004"/>
    <lineage>
        <taxon>Eukaryota</taxon>
        <taxon>Fungi</taxon>
        <taxon>Dikarya</taxon>
        <taxon>Basidiomycota</taxon>
        <taxon>Pucciniomycotina</taxon>
        <taxon>Microbotryomycetes</taxon>
        <taxon>Leucosporidiales</taxon>
        <taxon>Leucosporidium</taxon>
    </lineage>
</organism>
<dbReference type="Proteomes" id="UP000193467">
    <property type="component" value="Unassembled WGS sequence"/>
</dbReference>
<keyword evidence="2" id="KW-0812">Transmembrane</keyword>
<keyword evidence="2" id="KW-1133">Transmembrane helix</keyword>
<evidence type="ECO:0000313" key="4">
    <source>
        <dbReference type="EMBL" id="ORY91507.1"/>
    </source>
</evidence>
<dbReference type="OrthoDB" id="3261505at2759"/>
<evidence type="ECO:0000256" key="2">
    <source>
        <dbReference type="SAM" id="Phobius"/>
    </source>
</evidence>